<dbReference type="GO" id="GO:0042744">
    <property type="term" value="P:hydrogen peroxide catabolic process"/>
    <property type="evidence" value="ECO:0007669"/>
    <property type="project" value="TreeGrafter"/>
</dbReference>
<reference evidence="13 15" key="2">
    <citation type="submission" date="2023-10" db="EMBL/GenBank/DDBJ databases">
        <title>To unveil natural product biosynthetic capacity in Pseudoalteromonas.</title>
        <authorList>
            <person name="Wang J."/>
        </authorList>
    </citation>
    <scope>NUCLEOTIDE SEQUENCE [LARGE SCALE GENOMIC DNA]</scope>
    <source>
        <strain evidence="13 15">DSM 15914</strain>
    </source>
</reference>
<dbReference type="PROSITE" id="PS51402">
    <property type="entry name" value="CATALASE_3"/>
    <property type="match status" value="1"/>
</dbReference>
<evidence type="ECO:0000259" key="11">
    <source>
        <dbReference type="SMART" id="SM01060"/>
    </source>
</evidence>
<feature type="signal peptide" evidence="10">
    <location>
        <begin position="1"/>
        <end position="30"/>
    </location>
</feature>
<dbReference type="Gene3D" id="1.20.1280.120">
    <property type="match status" value="1"/>
</dbReference>
<dbReference type="RefSeq" id="WP_193522125.1">
    <property type="nucleotide sequence ID" value="NZ_CBCSDF010000014.1"/>
</dbReference>
<reference evidence="12" key="1">
    <citation type="submission" date="2019-10" db="EMBL/GenBank/DDBJ databases">
        <authorList>
            <person name="Paulsen S."/>
        </authorList>
    </citation>
    <scope>NUCLEOTIDE SEQUENCE</scope>
    <source>
        <strain evidence="12">LMG 19692</strain>
    </source>
</reference>
<dbReference type="Gene3D" id="2.40.180.10">
    <property type="entry name" value="Catalase core domain"/>
    <property type="match status" value="1"/>
</dbReference>
<dbReference type="Pfam" id="PF00199">
    <property type="entry name" value="Catalase"/>
    <property type="match status" value="1"/>
</dbReference>
<dbReference type="Proteomes" id="UP000646877">
    <property type="component" value="Unassembled WGS sequence"/>
</dbReference>
<keyword evidence="5 7" id="KW-0560">Oxidoreductase</keyword>
<dbReference type="EC" id="1.11.1.-" evidence="7"/>
<evidence type="ECO:0000256" key="8">
    <source>
        <dbReference type="PIRSR" id="PIRSR000296-1"/>
    </source>
</evidence>
<evidence type="ECO:0000256" key="6">
    <source>
        <dbReference type="ARBA" id="ARBA00023004"/>
    </source>
</evidence>
<dbReference type="EMBL" id="WEIA01000009">
    <property type="protein sequence ID" value="NLR22628.1"/>
    <property type="molecule type" value="Genomic_DNA"/>
</dbReference>
<keyword evidence="6 7" id="KW-0408">Iron</keyword>
<evidence type="ECO:0000256" key="2">
    <source>
        <dbReference type="ARBA" id="ARBA00022559"/>
    </source>
</evidence>
<dbReference type="GO" id="GO:0020037">
    <property type="term" value="F:heme binding"/>
    <property type="evidence" value="ECO:0007669"/>
    <property type="project" value="InterPro"/>
</dbReference>
<dbReference type="PANTHER" id="PTHR11465:SF9">
    <property type="entry name" value="CATALASE"/>
    <property type="match status" value="1"/>
</dbReference>
<dbReference type="InterPro" id="IPR011614">
    <property type="entry name" value="Catalase_core"/>
</dbReference>
<evidence type="ECO:0000313" key="13">
    <source>
        <dbReference type="EMBL" id="WOX29554.1"/>
    </source>
</evidence>
<name>A0A8I2KR51_9GAMM</name>
<dbReference type="GO" id="GO:0042542">
    <property type="term" value="P:response to hydrogen peroxide"/>
    <property type="evidence" value="ECO:0007669"/>
    <property type="project" value="TreeGrafter"/>
</dbReference>
<feature type="binding site" description="axial binding residue" evidence="9">
    <location>
        <position position="314"/>
    </location>
    <ligand>
        <name>heme</name>
        <dbReference type="ChEBI" id="CHEBI:30413"/>
    </ligand>
    <ligandPart>
        <name>Fe</name>
        <dbReference type="ChEBI" id="CHEBI:18248"/>
    </ligandPart>
</feature>
<organism evidence="12 14">
    <name type="scientific">Pseudoalteromonas maricaloris</name>
    <dbReference type="NCBI Taxonomy" id="184924"/>
    <lineage>
        <taxon>Bacteria</taxon>
        <taxon>Pseudomonadati</taxon>
        <taxon>Pseudomonadota</taxon>
        <taxon>Gammaproteobacteria</taxon>
        <taxon>Alteromonadales</taxon>
        <taxon>Pseudoalteromonadaceae</taxon>
        <taxon>Pseudoalteromonas</taxon>
    </lineage>
</organism>
<keyword evidence="4 7" id="KW-0479">Metal-binding</keyword>
<keyword evidence="15" id="KW-1185">Reference proteome</keyword>
<evidence type="ECO:0000256" key="9">
    <source>
        <dbReference type="PIRSR" id="PIRSR000296-2"/>
    </source>
</evidence>
<evidence type="ECO:0000256" key="1">
    <source>
        <dbReference type="ARBA" id="ARBA00005329"/>
    </source>
</evidence>
<dbReference type="SUPFAM" id="SSF56634">
    <property type="entry name" value="Heme-dependent catalase-like"/>
    <property type="match status" value="1"/>
</dbReference>
<keyword evidence="3 7" id="KW-0349">Heme</keyword>
<gene>
    <name evidence="12" type="ORF">F9Y85_15210</name>
    <name evidence="13" type="ORF">R5H13_04620</name>
</gene>
<evidence type="ECO:0000256" key="10">
    <source>
        <dbReference type="SAM" id="SignalP"/>
    </source>
</evidence>
<dbReference type="SMART" id="SM01060">
    <property type="entry name" value="Catalase"/>
    <property type="match status" value="1"/>
</dbReference>
<dbReference type="InterPro" id="IPR024168">
    <property type="entry name" value="Catalase_SrpA-type_pred"/>
</dbReference>
<evidence type="ECO:0000313" key="12">
    <source>
        <dbReference type="EMBL" id="NLR22628.1"/>
    </source>
</evidence>
<dbReference type="PIRSF" id="PIRSF000296">
    <property type="entry name" value="SrpA"/>
    <property type="match status" value="1"/>
</dbReference>
<keyword evidence="10" id="KW-0732">Signal</keyword>
<evidence type="ECO:0000313" key="15">
    <source>
        <dbReference type="Proteomes" id="UP001304419"/>
    </source>
</evidence>
<evidence type="ECO:0000256" key="4">
    <source>
        <dbReference type="ARBA" id="ARBA00022723"/>
    </source>
</evidence>
<dbReference type="AlphaFoldDB" id="A0A8I2KR51"/>
<comment type="cofactor">
    <cofactor evidence="7">
        <name>heme</name>
        <dbReference type="ChEBI" id="CHEBI:30413"/>
    </cofactor>
</comment>
<evidence type="ECO:0000313" key="14">
    <source>
        <dbReference type="Proteomes" id="UP000646877"/>
    </source>
</evidence>
<dbReference type="GO" id="GO:0046872">
    <property type="term" value="F:metal ion binding"/>
    <property type="evidence" value="ECO:0007669"/>
    <property type="project" value="UniProtKB-KW"/>
</dbReference>
<comment type="similarity">
    <text evidence="1 7">Belongs to the catalase family.</text>
</comment>
<sequence length="336" mass="37446">MKYTSVSLLEKGFYVASLAVALLLSPLTQAQTEQVTAQQFVDLQQGQAHFPGFRRAHAKGICVSGEFKSNGRLSQYSNATVFKAGTHPFIGRLSIAGNNPHAAELTAPVRSFALSFVTGAQRWNIAMNTPPVMAVTNPHDFYQQIVALKQGKEAVKDFFAGHPESADFLAWKASYTPSSSFALETYHSINAFYLVDEKAQRQAIRWKMLPLNEESKNPYTGKDALQQEFATRLEKGAVRFNWQFIFAKQEDDENNPAKLWPSNRAKVDAGEIFITHWQPQLSGNCHALNFDPLILPSGVKATEDPILRARSAAYAESYRRRAKEQLMGALEETAND</sequence>
<evidence type="ECO:0000256" key="5">
    <source>
        <dbReference type="ARBA" id="ARBA00023002"/>
    </source>
</evidence>
<dbReference type="Proteomes" id="UP001304419">
    <property type="component" value="Chromosome 1"/>
</dbReference>
<keyword evidence="2 7" id="KW-0575">Peroxidase</keyword>
<dbReference type="InterPro" id="IPR020835">
    <property type="entry name" value="Catalase_sf"/>
</dbReference>
<feature type="active site" evidence="8">
    <location>
        <position position="57"/>
    </location>
</feature>
<dbReference type="CDD" id="cd08153">
    <property type="entry name" value="srpA_like"/>
    <property type="match status" value="1"/>
</dbReference>
<dbReference type="PANTHER" id="PTHR11465">
    <property type="entry name" value="CATALASE"/>
    <property type="match status" value="1"/>
</dbReference>
<protein>
    <recommendedName>
        <fullName evidence="7">Catalase-related peroxidase</fullName>
        <ecNumber evidence="7">1.11.1.-</ecNumber>
    </recommendedName>
</protein>
<feature type="chain" id="PRO_5033988151" description="Catalase-related peroxidase" evidence="10">
    <location>
        <begin position="31"/>
        <end position="336"/>
    </location>
</feature>
<proteinExistence type="inferred from homology"/>
<dbReference type="GO" id="GO:0005737">
    <property type="term" value="C:cytoplasm"/>
    <property type="evidence" value="ECO:0007669"/>
    <property type="project" value="TreeGrafter"/>
</dbReference>
<evidence type="ECO:0000256" key="7">
    <source>
        <dbReference type="PIRNR" id="PIRNR000296"/>
    </source>
</evidence>
<evidence type="ECO:0000256" key="3">
    <source>
        <dbReference type="ARBA" id="ARBA00022617"/>
    </source>
</evidence>
<dbReference type="GO" id="GO:0004096">
    <property type="term" value="F:catalase activity"/>
    <property type="evidence" value="ECO:0007669"/>
    <property type="project" value="InterPro"/>
</dbReference>
<dbReference type="InterPro" id="IPR018028">
    <property type="entry name" value="Catalase"/>
</dbReference>
<dbReference type="EMBL" id="CP137578">
    <property type="protein sequence ID" value="WOX29554.1"/>
    <property type="molecule type" value="Genomic_DNA"/>
</dbReference>
<accession>A0A8I2KR51</accession>
<feature type="domain" description="Catalase core" evidence="11">
    <location>
        <begin position="28"/>
        <end position="336"/>
    </location>
</feature>
<comment type="function">
    <text evidence="7">Has an organic peroxide-dependent peroxidase activity.</text>
</comment>